<dbReference type="RefSeq" id="WP_163985476.1">
    <property type="nucleotide sequence ID" value="NZ_WUEY01000002.1"/>
</dbReference>
<comment type="caution">
    <text evidence="1">The sequence shown here is derived from an EMBL/GenBank/DDBJ whole genome shotgun (WGS) entry which is preliminary data.</text>
</comment>
<protein>
    <submittedName>
        <fullName evidence="1">DUF3175 domain-containing protein</fullName>
    </submittedName>
</protein>
<organism evidence="1 2">
    <name type="scientific">Rhizobium lusitanum</name>
    <dbReference type="NCBI Taxonomy" id="293958"/>
    <lineage>
        <taxon>Bacteria</taxon>
        <taxon>Pseudomonadati</taxon>
        <taxon>Pseudomonadota</taxon>
        <taxon>Alphaproteobacteria</taxon>
        <taxon>Hyphomicrobiales</taxon>
        <taxon>Rhizobiaceae</taxon>
        <taxon>Rhizobium/Agrobacterium group</taxon>
        <taxon>Rhizobium</taxon>
    </lineage>
</organism>
<reference evidence="1 2" key="1">
    <citation type="submission" date="2019-12" db="EMBL/GenBank/DDBJ databases">
        <title>Rhizobium genotypes associated with high levels of biological nitrogen fixation by grain legumes in a temperate-maritime cropping system.</title>
        <authorList>
            <person name="Maluk M."/>
            <person name="Francesc Ferrando Molina F."/>
            <person name="Lopez Del Egido L."/>
            <person name="Lafos M."/>
            <person name="Langarica-Fuentes A."/>
            <person name="Gebre Yohannes G."/>
            <person name="Young M.W."/>
            <person name="Martin P."/>
            <person name="Gantlett R."/>
            <person name="Kenicer G."/>
            <person name="Hawes C."/>
            <person name="Begg G.S."/>
            <person name="Quilliam R.S."/>
            <person name="Squire G.R."/>
            <person name="Poole P.S."/>
            <person name="Young P.W."/>
            <person name="Iannetta P.M."/>
            <person name="James E.K."/>
        </authorList>
    </citation>
    <scope>NUCLEOTIDE SEQUENCE [LARGE SCALE GENOMIC DNA]</scope>
    <source>
        <strain evidence="1 2">JHI1118</strain>
    </source>
</reference>
<evidence type="ECO:0000313" key="1">
    <source>
        <dbReference type="EMBL" id="NEI69047.1"/>
    </source>
</evidence>
<gene>
    <name evidence="1" type="ORF">GR212_05630</name>
</gene>
<dbReference type="InterPro" id="IPR021513">
    <property type="entry name" value="Phage_RSL1_Orf186"/>
</dbReference>
<evidence type="ECO:0000313" key="2">
    <source>
        <dbReference type="Proteomes" id="UP000483035"/>
    </source>
</evidence>
<name>A0A6L9U4N9_9HYPH</name>
<sequence length="97" mass="11350">MKGALRRKVLPEGRTERETLPIKDGIFAAYDPKIIVASIRKRAVMGSHRKFDPLRSALSTLNFYIDRTGSRLGRQRREILKEARRELHRDLHGDRRK</sequence>
<accession>A0A6L9U4N9</accession>
<dbReference type="Pfam" id="PF11373">
    <property type="entry name" value="DUF3175"/>
    <property type="match status" value="1"/>
</dbReference>
<dbReference type="EMBL" id="WUEY01000002">
    <property type="protein sequence ID" value="NEI69047.1"/>
    <property type="molecule type" value="Genomic_DNA"/>
</dbReference>
<dbReference type="AlphaFoldDB" id="A0A6L9U4N9"/>
<proteinExistence type="predicted"/>
<dbReference type="Proteomes" id="UP000483035">
    <property type="component" value="Unassembled WGS sequence"/>
</dbReference>